<reference evidence="1" key="1">
    <citation type="journal article" date="2014" name="Front. Microbiol.">
        <title>High frequency of phylogenetically diverse reductive dehalogenase-homologous genes in deep subseafloor sedimentary metagenomes.</title>
        <authorList>
            <person name="Kawai M."/>
            <person name="Futagami T."/>
            <person name="Toyoda A."/>
            <person name="Takaki Y."/>
            <person name="Nishi S."/>
            <person name="Hori S."/>
            <person name="Arai W."/>
            <person name="Tsubouchi T."/>
            <person name="Morono Y."/>
            <person name="Uchiyama I."/>
            <person name="Ito T."/>
            <person name="Fujiyama A."/>
            <person name="Inagaki F."/>
            <person name="Takami H."/>
        </authorList>
    </citation>
    <scope>NUCLEOTIDE SEQUENCE</scope>
    <source>
        <strain evidence="1">Expedition CK06-06</strain>
    </source>
</reference>
<accession>X1N8R2</accession>
<sequence length="78" mass="8686">MAAVLVVKFKDKIPKKGLYGKAKKKSAVFSQHDEDIANQVLTESQDESKSGKWAIEGAKPAVKAERKRFNIGDLLRKD</sequence>
<name>X1N8R2_9ZZZZ</name>
<comment type="caution">
    <text evidence="1">The sequence shown here is derived from an EMBL/GenBank/DDBJ whole genome shotgun (WGS) entry which is preliminary data.</text>
</comment>
<gene>
    <name evidence="1" type="ORF">S06H3_35896</name>
</gene>
<dbReference type="EMBL" id="BARV01021695">
    <property type="protein sequence ID" value="GAI26586.1"/>
    <property type="molecule type" value="Genomic_DNA"/>
</dbReference>
<dbReference type="AlphaFoldDB" id="X1N8R2"/>
<organism evidence="1">
    <name type="scientific">marine sediment metagenome</name>
    <dbReference type="NCBI Taxonomy" id="412755"/>
    <lineage>
        <taxon>unclassified sequences</taxon>
        <taxon>metagenomes</taxon>
        <taxon>ecological metagenomes</taxon>
    </lineage>
</organism>
<protein>
    <submittedName>
        <fullName evidence="1">Uncharacterized protein</fullName>
    </submittedName>
</protein>
<proteinExistence type="predicted"/>
<evidence type="ECO:0000313" key="1">
    <source>
        <dbReference type="EMBL" id="GAI26586.1"/>
    </source>
</evidence>